<dbReference type="Pfam" id="PF13585">
    <property type="entry name" value="CHU_C"/>
    <property type="match status" value="1"/>
</dbReference>
<dbReference type="Pfam" id="PF00041">
    <property type="entry name" value="fn3"/>
    <property type="match status" value="2"/>
</dbReference>
<sequence length="2284" mass="245413">MMQQNLQLQSIQKASSVFKKLLQLLFERRNSNSKIHNWSFRLMIGLFMIISSAMYSQMALESFESGIPATWSKFQNSFGTSAWTTIPDGYLGGSAAYINPAADNIGAGNTAEYYLVTPSVTAPSNGEIRFYTKQGSATNNGTIYQLRLSTASQPDINGFTIVLQSWTEAQLNTNATTYEEKIVALPASIPAGLNFYLAFVAVNAQTGATASGDSWYVDNVRIISSCQKVVSTNFTTSNISAYGANLSWTHPSATNFQIQVLPQGGTPTGTGTSTSNSYYASGLSQNTTYDVYIKTVCDATTASDWAGPFSFKTKLIGTLCTEPIIINPTTTTPYSLSGNLANYQNTSVTYTTQGTNCLSPAITGNYLNGAKVFFSFTPTQTGLITVTTSTANTTPLATTNCYNHITGTFIYNGCSNVGVNCLAGMNTSAANTPKQIPNFYVQAGQTYIIVLSSSLTQTAGICFNISVNYATCPAPATFTYKDLQQTSGLFSWDNNGSLVSNWQYLVQPAATAAPSASTTGTATTTNIDNTVSGLTAATAYKLYVRSVCGGTPGAWSVGYPFTTQCNTFNTPYSQDFTGTSTTVPAPCWTALDVNNDGVTWSYLSSAATMQTSTYQNYNNDMFISPQINFSGVQKRIRYKYAVNSGTSKYSVKISTTGIGASNFTYTLLPETTITNTTLTEKIINIPTSVTGLVNIAFVVSPGTGSTATRINIDDVFIEDKPACSTPITPSVVTGSITTTSAQFQWTLGDTETQWEYVIVPQGDAVTTGTPVLTSSNPLTVNGLTHATRYDFYIRAYCSSSLQSAWVGPLNFVTLCSSFDAPYTETFNDVDPTTKKFCWSINNVNNDAAKWTISATEAAILRGFNGPTSFNDWIISPAINTVGNKKLTFKYRALATPFTPNPRAGLEVLISTTDTNPSSFTVIQPLFEFTNTVYAEKSLYFTGNGPVYIAFRVPPTMTSPGTVSTLNLDDINIVDAPPCPNPANLVVTNITQTNATFSWLQGYAENQWQIAIQPQGTGLPTSGTVINTNPYTTTVLTPNTAYEVYIRANCTNNNTTSDWVGPVTFRTLCTAYNTPFVETFNTDSTSEECWRVVNNNNDANPWNMNVTVNPYEGNQMAGMFTGSNGANDDWLISPPINIQPNQRLRYYYRVNNSSFTEDLKIKVSTNGVELSQFTTTIYDSDTDPVLINNTYYKEKVINLPASLTGIINIAFQVPYRAPEPIGYRGQLLFIDKVIVEDIPVCATPTNVIMQNVLDTSAQVTWNANAGETSWEVVVQPYGTPAPTATANPLYSHIATSIPYTVTGLNASTKYQVYVRAICNASTQSVWTTPIEFNTKCNMNDLCEYTFTLSGGTSNGVGGDFDIYQNGAIVQSFSFPTGPANVTPPPVDVTVFLCNGTQFSLFWDSIGTALNQYPNAVIQIKNSSGTVVWTSPAGLGVPRTTLYTGVPTCGTITCPQPTNLTVNSQGVLSWTAGGTETQWEVAIQPVGNGTIPQSGTIVSSPTYTPTATDFTNLTSGTYEFLVRAICGSGNTSYWSGPKVFITNDDASHALTVPVNNTNLCTNTATKVSFVGATPSSESSSCSTVNNGDIWFQFVATSKVHVIEANGFTGNFYQSSGDEPYPNMMMTLYKVLTDGSLQQVTCSENNSIVAQYMSELVVGTTYKLRLTLISPTQNTRQFEICIKTPSDLCNVDVVNGGFEEPPMPFVTGVSTISTQYVVPGWRVNLNTWSSIFFTEELNSLGAGPIEGGQCIQLLSDPEADWNPSDPNIKGLYKDLDSSELTQINYNFAHAARNTSGSSVQLFAGPPSGPFTLLTESYSPGALWIMNSGSYNVPTGQNITRFIFRSKQNIIGNLLDAVNFKGFNGINTPNKTLTCSQVTTSVDAEGLGVWEADSSNPAETIIENPNNATTNISGFNTSGIYKYHWKTRYCDNIITITYQGISTTPTTSPVGLCLNETASALTATVPSGYTLMWYTTSVGGTGSTTAPIPSTNLVGTTTYYVSAVDSAGCIGPRASIVVTVNTLPTASISGTTTICSGTGATISFNGTPNATVSYTINGGATQTIVLNNSGSASVSTGNLSSSASYALVSVSSATTPSCSQTVTGSAVISLYSVIQTDVSATCIDYELQLTTSPINNSYNTTSASYQWVDSNGVSVGSNIDTFNVNDYLEMYPNASFPLTFTVIVSQNGCSGSDSIIIENHPCKLIPKGISPNGDGDNDRFDLNGLGVNELVVFNRYGTKVYGFQGKYTNQWSGLSDDGKELPDGTYFYSIVKDNGTTVTGWVYINRQY</sequence>
<keyword evidence="1" id="KW-0472">Membrane</keyword>
<dbReference type="EMBL" id="PQNY01000011">
    <property type="protein sequence ID" value="POS01414.1"/>
    <property type="molecule type" value="Genomic_DNA"/>
</dbReference>
<dbReference type="Pfam" id="PF07675">
    <property type="entry name" value="Cleaved_Adhesin"/>
    <property type="match status" value="4"/>
</dbReference>
<dbReference type="Proteomes" id="UP000237056">
    <property type="component" value="Unassembled WGS sequence"/>
</dbReference>
<protein>
    <submittedName>
        <fullName evidence="3">Gliding motility-associated-like protein</fullName>
    </submittedName>
</protein>
<dbReference type="PROSITE" id="PS50853">
    <property type="entry name" value="FN3"/>
    <property type="match status" value="6"/>
</dbReference>
<dbReference type="InterPro" id="IPR026341">
    <property type="entry name" value="T9SS_type_B"/>
</dbReference>
<dbReference type="RefSeq" id="WP_103726512.1">
    <property type="nucleotide sequence ID" value="NZ_PQNY01000011.1"/>
</dbReference>
<keyword evidence="4" id="KW-1185">Reference proteome</keyword>
<dbReference type="InterPro" id="IPR013783">
    <property type="entry name" value="Ig-like_fold"/>
</dbReference>
<organism evidence="3 4">
    <name type="scientific">Flavobacterium croceum DSM 17960</name>
    <dbReference type="NCBI Taxonomy" id="1121886"/>
    <lineage>
        <taxon>Bacteria</taxon>
        <taxon>Pseudomonadati</taxon>
        <taxon>Bacteroidota</taxon>
        <taxon>Flavobacteriia</taxon>
        <taxon>Flavobacteriales</taxon>
        <taxon>Flavobacteriaceae</taxon>
        <taxon>Flavobacterium</taxon>
    </lineage>
</organism>
<dbReference type="InterPro" id="IPR003961">
    <property type="entry name" value="FN3_dom"/>
</dbReference>
<comment type="caution">
    <text evidence="3">The sequence shown here is derived from an EMBL/GenBank/DDBJ whole genome shotgun (WGS) entry which is preliminary data.</text>
</comment>
<feature type="domain" description="Fibronectin type-III" evidence="2">
    <location>
        <begin position="230"/>
        <end position="316"/>
    </location>
</feature>
<evidence type="ECO:0000313" key="3">
    <source>
        <dbReference type="EMBL" id="POS01414.1"/>
    </source>
</evidence>
<dbReference type="SMART" id="SM00060">
    <property type="entry name" value="FN3"/>
    <property type="match status" value="6"/>
</dbReference>
<dbReference type="Gene3D" id="2.60.40.10">
    <property type="entry name" value="Immunoglobulins"/>
    <property type="match status" value="6"/>
</dbReference>
<keyword evidence="1" id="KW-0812">Transmembrane</keyword>
<dbReference type="Pfam" id="PF19081">
    <property type="entry name" value="Ig_7"/>
    <property type="match status" value="1"/>
</dbReference>
<dbReference type="InterPro" id="IPR036116">
    <property type="entry name" value="FN3_sf"/>
</dbReference>
<dbReference type="OrthoDB" id="608579at2"/>
<dbReference type="InterPro" id="IPR011628">
    <property type="entry name" value="Cleaved_adhesin"/>
</dbReference>
<feature type="transmembrane region" description="Helical" evidence="1">
    <location>
        <begin position="38"/>
        <end position="55"/>
    </location>
</feature>
<proteinExistence type="predicted"/>
<feature type="domain" description="Fibronectin type-III" evidence="2">
    <location>
        <begin position="980"/>
        <end position="1069"/>
    </location>
</feature>
<name>A0A2S4N6U1_9FLAO</name>
<dbReference type="Gene3D" id="2.60.120.200">
    <property type="match status" value="4"/>
</dbReference>
<evidence type="ECO:0000259" key="2">
    <source>
        <dbReference type="PROSITE" id="PS50853"/>
    </source>
</evidence>
<keyword evidence="1" id="KW-1133">Transmembrane helix</keyword>
<evidence type="ECO:0000256" key="1">
    <source>
        <dbReference type="SAM" id="Phobius"/>
    </source>
</evidence>
<feature type="domain" description="Fibronectin type-III" evidence="2">
    <location>
        <begin position="725"/>
        <end position="816"/>
    </location>
</feature>
<feature type="domain" description="Fibronectin type-III" evidence="2">
    <location>
        <begin position="474"/>
        <end position="566"/>
    </location>
</feature>
<dbReference type="SUPFAM" id="SSF49265">
    <property type="entry name" value="Fibronectin type III"/>
    <property type="match status" value="6"/>
</dbReference>
<dbReference type="NCBIfam" id="TIGR04131">
    <property type="entry name" value="Bac_Flav_CTERM"/>
    <property type="match status" value="1"/>
</dbReference>
<dbReference type="InterPro" id="IPR044023">
    <property type="entry name" value="Ig_7"/>
</dbReference>
<dbReference type="NCBIfam" id="NF038128">
    <property type="entry name" value="choice_anch_J"/>
    <property type="match status" value="4"/>
</dbReference>
<feature type="domain" description="Fibronectin type-III" evidence="2">
    <location>
        <begin position="1242"/>
        <end position="1336"/>
    </location>
</feature>
<gene>
    <name evidence="3" type="ORF">Q361_111125</name>
</gene>
<feature type="domain" description="Fibronectin type-III" evidence="2">
    <location>
        <begin position="1449"/>
        <end position="1543"/>
    </location>
</feature>
<dbReference type="CDD" id="cd00063">
    <property type="entry name" value="FN3"/>
    <property type="match status" value="2"/>
</dbReference>
<accession>A0A2S4N6U1</accession>
<evidence type="ECO:0000313" key="4">
    <source>
        <dbReference type="Proteomes" id="UP000237056"/>
    </source>
</evidence>
<reference evidence="3 4" key="1">
    <citation type="submission" date="2018-01" db="EMBL/GenBank/DDBJ databases">
        <title>Genomic Encyclopedia of Type Strains, Phase I: the one thousand microbial genomes (KMG-I) project.</title>
        <authorList>
            <person name="Goeker M."/>
        </authorList>
    </citation>
    <scope>NUCLEOTIDE SEQUENCE [LARGE SCALE GENOMIC DNA]</scope>
    <source>
        <strain evidence="3 4">DSM 17960</strain>
    </source>
</reference>